<proteinExistence type="predicted"/>
<feature type="region of interest" description="Disordered" evidence="1">
    <location>
        <begin position="1"/>
        <end position="76"/>
    </location>
</feature>
<reference evidence="2 3" key="1">
    <citation type="journal article" date="2015" name="Biotechnol. Biofuels">
        <title>Enhanced degradation of softwood versus hardwood by the white-rot fungus Pycnoporus coccineus.</title>
        <authorList>
            <person name="Couturier M."/>
            <person name="Navarro D."/>
            <person name="Chevret D."/>
            <person name="Henrissat B."/>
            <person name="Piumi F."/>
            <person name="Ruiz-Duenas F.J."/>
            <person name="Martinez A.T."/>
            <person name="Grigoriev I.V."/>
            <person name="Riley R."/>
            <person name="Lipzen A."/>
            <person name="Berrin J.G."/>
            <person name="Master E.R."/>
            <person name="Rosso M.N."/>
        </authorList>
    </citation>
    <scope>NUCLEOTIDE SEQUENCE [LARGE SCALE GENOMIC DNA]</scope>
    <source>
        <strain evidence="2 3">BRFM310</strain>
    </source>
</reference>
<feature type="compositionally biased region" description="Polar residues" evidence="1">
    <location>
        <begin position="139"/>
        <end position="154"/>
    </location>
</feature>
<protein>
    <submittedName>
        <fullName evidence="2">Uncharacterized protein</fullName>
    </submittedName>
</protein>
<dbReference type="EMBL" id="KZ084103">
    <property type="protein sequence ID" value="OSD02766.1"/>
    <property type="molecule type" value="Genomic_DNA"/>
</dbReference>
<keyword evidence="3" id="KW-1185">Reference proteome</keyword>
<gene>
    <name evidence="2" type="ORF">PYCCODRAFT_302677</name>
</gene>
<organism evidence="2 3">
    <name type="scientific">Trametes coccinea (strain BRFM310)</name>
    <name type="common">Pycnoporus coccineus</name>
    <dbReference type="NCBI Taxonomy" id="1353009"/>
    <lineage>
        <taxon>Eukaryota</taxon>
        <taxon>Fungi</taxon>
        <taxon>Dikarya</taxon>
        <taxon>Basidiomycota</taxon>
        <taxon>Agaricomycotina</taxon>
        <taxon>Agaricomycetes</taxon>
        <taxon>Polyporales</taxon>
        <taxon>Polyporaceae</taxon>
        <taxon>Trametes</taxon>
    </lineage>
</organism>
<dbReference type="Proteomes" id="UP000193067">
    <property type="component" value="Unassembled WGS sequence"/>
</dbReference>
<evidence type="ECO:0000256" key="1">
    <source>
        <dbReference type="SAM" id="MobiDB-lite"/>
    </source>
</evidence>
<evidence type="ECO:0000313" key="3">
    <source>
        <dbReference type="Proteomes" id="UP000193067"/>
    </source>
</evidence>
<dbReference type="AlphaFoldDB" id="A0A1Y2INS4"/>
<feature type="region of interest" description="Disordered" evidence="1">
    <location>
        <begin position="139"/>
        <end position="165"/>
    </location>
</feature>
<name>A0A1Y2INS4_TRAC3</name>
<sequence>MAGRRKLKGSVDGRASSSLCPGHLYLSIPSKVRNQPTIPPPSPRPLPTISDSSPPSPFQTPFHLDLPKHPTGSTPSSGALPIPMYIPPCDVPLAPAIRRSTYLAHHHRLTRSSGLLLVAHIVIPSLAYSFPICSLPRQAQSSNPSAVHTSASFHRQTRGTPIDTV</sequence>
<accession>A0A1Y2INS4</accession>
<feature type="compositionally biased region" description="Pro residues" evidence="1">
    <location>
        <begin position="37"/>
        <end position="46"/>
    </location>
</feature>
<evidence type="ECO:0000313" key="2">
    <source>
        <dbReference type="EMBL" id="OSD02766.1"/>
    </source>
</evidence>